<evidence type="ECO:0000313" key="2">
    <source>
        <dbReference type="Proteomes" id="UP000324222"/>
    </source>
</evidence>
<accession>A0A5B7GBW1</accession>
<gene>
    <name evidence="1" type="ORF">E2C01_048531</name>
</gene>
<reference evidence="1 2" key="1">
    <citation type="submission" date="2019-05" db="EMBL/GenBank/DDBJ databases">
        <title>Another draft genome of Portunus trituberculatus and its Hox gene families provides insights of decapod evolution.</title>
        <authorList>
            <person name="Jeong J.-H."/>
            <person name="Song I."/>
            <person name="Kim S."/>
            <person name="Choi T."/>
            <person name="Kim D."/>
            <person name="Ryu S."/>
            <person name="Kim W."/>
        </authorList>
    </citation>
    <scope>NUCLEOTIDE SEQUENCE [LARGE SCALE GENOMIC DNA]</scope>
    <source>
        <tissue evidence="1">Muscle</tissue>
    </source>
</reference>
<organism evidence="1 2">
    <name type="scientific">Portunus trituberculatus</name>
    <name type="common">Swimming crab</name>
    <name type="synonym">Neptunus trituberculatus</name>
    <dbReference type="NCBI Taxonomy" id="210409"/>
    <lineage>
        <taxon>Eukaryota</taxon>
        <taxon>Metazoa</taxon>
        <taxon>Ecdysozoa</taxon>
        <taxon>Arthropoda</taxon>
        <taxon>Crustacea</taxon>
        <taxon>Multicrustacea</taxon>
        <taxon>Malacostraca</taxon>
        <taxon>Eumalacostraca</taxon>
        <taxon>Eucarida</taxon>
        <taxon>Decapoda</taxon>
        <taxon>Pleocyemata</taxon>
        <taxon>Brachyura</taxon>
        <taxon>Eubrachyura</taxon>
        <taxon>Portunoidea</taxon>
        <taxon>Portunidae</taxon>
        <taxon>Portuninae</taxon>
        <taxon>Portunus</taxon>
    </lineage>
</organism>
<evidence type="ECO:0000313" key="1">
    <source>
        <dbReference type="EMBL" id="MPC54608.1"/>
    </source>
</evidence>
<keyword evidence="2" id="KW-1185">Reference proteome</keyword>
<proteinExistence type="predicted"/>
<comment type="caution">
    <text evidence="1">The sequence shown here is derived from an EMBL/GenBank/DDBJ whole genome shotgun (WGS) entry which is preliminary data.</text>
</comment>
<name>A0A5B7GBW1_PORTR</name>
<dbReference type="EMBL" id="VSRR010012492">
    <property type="protein sequence ID" value="MPC54608.1"/>
    <property type="molecule type" value="Genomic_DNA"/>
</dbReference>
<dbReference type="Proteomes" id="UP000324222">
    <property type="component" value="Unassembled WGS sequence"/>
</dbReference>
<protein>
    <submittedName>
        <fullName evidence="1">Uncharacterized protein</fullName>
    </submittedName>
</protein>
<dbReference type="AlphaFoldDB" id="A0A5B7GBW1"/>
<sequence length="76" mass="8002">MSSFTLQAAAGGRLCLLVGRAARAGQMGCTETTSHLPLHISATYSIIHLASTWGSTLHLATDAHVPDDTNHCCCYS</sequence>